<gene>
    <name evidence="4" type="ORF">CKA38_14910</name>
</gene>
<dbReference type="Pfam" id="PF07228">
    <property type="entry name" value="SpoIIE"/>
    <property type="match status" value="1"/>
</dbReference>
<dbReference type="SUPFAM" id="SSF81606">
    <property type="entry name" value="PP2C-like"/>
    <property type="match status" value="1"/>
</dbReference>
<dbReference type="PANTHER" id="PTHR43156:SF2">
    <property type="entry name" value="STAGE II SPORULATION PROTEIN E"/>
    <property type="match status" value="1"/>
</dbReference>
<keyword evidence="5" id="KW-1185">Reference proteome</keyword>
<dbReference type="EMBL" id="CP023004">
    <property type="protein sequence ID" value="AWI10375.1"/>
    <property type="molecule type" value="Genomic_DNA"/>
</dbReference>
<evidence type="ECO:0000256" key="1">
    <source>
        <dbReference type="ARBA" id="ARBA00022801"/>
    </source>
</evidence>
<dbReference type="GO" id="GO:0016791">
    <property type="term" value="F:phosphatase activity"/>
    <property type="evidence" value="ECO:0007669"/>
    <property type="project" value="TreeGrafter"/>
</dbReference>
<evidence type="ECO:0000259" key="3">
    <source>
        <dbReference type="SMART" id="SM00331"/>
    </source>
</evidence>
<feature type="domain" description="GAF" evidence="2">
    <location>
        <begin position="59"/>
        <end position="226"/>
    </location>
</feature>
<dbReference type="KEGG" id="elut:CKA38_14910"/>
<organism evidence="4 5">
    <name type="scientific">Ereboglobus luteus</name>
    <dbReference type="NCBI Taxonomy" id="1796921"/>
    <lineage>
        <taxon>Bacteria</taxon>
        <taxon>Pseudomonadati</taxon>
        <taxon>Verrucomicrobiota</taxon>
        <taxon>Opitutia</taxon>
        <taxon>Opitutales</taxon>
        <taxon>Opitutaceae</taxon>
        <taxon>Ereboglobus</taxon>
    </lineage>
</organism>
<keyword evidence="1" id="KW-0378">Hydrolase</keyword>
<name>A0A2U8E6I4_9BACT</name>
<evidence type="ECO:0000313" key="5">
    <source>
        <dbReference type="Proteomes" id="UP000244896"/>
    </source>
</evidence>
<dbReference type="SUPFAM" id="SSF55781">
    <property type="entry name" value="GAF domain-like"/>
    <property type="match status" value="1"/>
</dbReference>
<dbReference type="PANTHER" id="PTHR43156">
    <property type="entry name" value="STAGE II SPORULATION PROTEIN E-RELATED"/>
    <property type="match status" value="1"/>
</dbReference>
<sequence>MYLFLTGLLVGAFAAFLFYCRARRGAAPAEDDRQVVSQETQIVVDFMHHMAEAMADNPRREALYQRIVHASILCTGALSACIFEKTAGNMMRGVAVEGLFPPHKPLPDSGRAGIISRAKFIEQVLKSETFPVGDGVVGNVAQTGKGELIPDAKADPRVVRHYDPALEVRSIIAVPVTFGKRFFGVLAVTNPAGSHPFTQTDFSLVQSLAEQAAIALHTVDFINFQLEKKQLDMDLSLASNIQQMLLPHGVPQIDGFDIDTRYSPAQKVGGDFYDLFVLSETKLGVAVGDVSGKGVAASLLMAICRTNLRQIAPRFESPARVLVELNHVLSEDIQQGLYITMVFAIIDTEYNEVTFARAGHELPFFAREDRADKHFKGEFIGSEGMPIGMVEEMIFAEIIKDRHEPLMRGESLVLYTDGITEMPNEDGKEFSGARLMDAVRASRKGSAKEINDHVLESVSRFAGPEKQRDDYTLVTIKRV</sequence>
<dbReference type="RefSeq" id="WP_108826277.1">
    <property type="nucleotide sequence ID" value="NZ_CP023004.1"/>
</dbReference>
<dbReference type="InterPro" id="IPR052016">
    <property type="entry name" value="Bact_Sigma-Reg"/>
</dbReference>
<dbReference type="InterPro" id="IPR029016">
    <property type="entry name" value="GAF-like_dom_sf"/>
</dbReference>
<dbReference type="Proteomes" id="UP000244896">
    <property type="component" value="Chromosome"/>
</dbReference>
<dbReference type="InterPro" id="IPR003018">
    <property type="entry name" value="GAF"/>
</dbReference>
<dbReference type="Gene3D" id="3.30.450.40">
    <property type="match status" value="1"/>
</dbReference>
<dbReference type="SMART" id="SM00331">
    <property type="entry name" value="PP2C_SIG"/>
    <property type="match status" value="1"/>
</dbReference>
<dbReference type="InterPro" id="IPR036457">
    <property type="entry name" value="PPM-type-like_dom_sf"/>
</dbReference>
<evidence type="ECO:0000313" key="4">
    <source>
        <dbReference type="EMBL" id="AWI10375.1"/>
    </source>
</evidence>
<dbReference type="OrthoDB" id="311592at2"/>
<dbReference type="InterPro" id="IPR001932">
    <property type="entry name" value="PPM-type_phosphatase-like_dom"/>
</dbReference>
<dbReference type="AlphaFoldDB" id="A0A2U8E6I4"/>
<proteinExistence type="predicted"/>
<feature type="domain" description="PPM-type phosphatase" evidence="3">
    <location>
        <begin position="253"/>
        <end position="478"/>
    </location>
</feature>
<evidence type="ECO:0000259" key="2">
    <source>
        <dbReference type="SMART" id="SM00065"/>
    </source>
</evidence>
<protein>
    <submittedName>
        <fullName evidence="4">Protein serine phosphatase</fullName>
    </submittedName>
</protein>
<reference evidence="4 5" key="1">
    <citation type="journal article" date="2018" name="Syst. Appl. Microbiol.">
        <title>Ereboglobus luteus gen. nov. sp. nov. from cockroach guts, and new insights into the oxygen relationship of the genera Opitutus and Didymococcus (Verrucomicrobia: Opitutaceae).</title>
        <authorList>
            <person name="Tegtmeier D."/>
            <person name="Belitz A."/>
            <person name="Radek R."/>
            <person name="Heimerl T."/>
            <person name="Brune A."/>
        </authorList>
    </citation>
    <scope>NUCLEOTIDE SEQUENCE [LARGE SCALE GENOMIC DNA]</scope>
    <source>
        <strain evidence="4 5">Ho45</strain>
    </source>
</reference>
<dbReference type="Gene3D" id="3.60.40.10">
    <property type="entry name" value="PPM-type phosphatase domain"/>
    <property type="match status" value="1"/>
</dbReference>
<accession>A0A2U8E6I4</accession>
<dbReference type="SMART" id="SM00065">
    <property type="entry name" value="GAF"/>
    <property type="match status" value="1"/>
</dbReference>
<dbReference type="Pfam" id="PF01590">
    <property type="entry name" value="GAF"/>
    <property type="match status" value="1"/>
</dbReference>